<dbReference type="Pfam" id="PF00069">
    <property type="entry name" value="Pkinase"/>
    <property type="match status" value="1"/>
</dbReference>
<keyword evidence="2" id="KW-0547">Nucleotide-binding</keyword>
<dbReference type="STRING" id="83449.BON30_00180"/>
<reference evidence="7 8" key="2">
    <citation type="submission" date="2016-12" db="EMBL/GenBank/DDBJ databases">
        <title>Draft Genome Sequence of Cystobacter ferrugineus Strain Cbfe23.</title>
        <authorList>
            <person name="Akbar S."/>
            <person name="Dowd S.E."/>
            <person name="Stevens D.C."/>
        </authorList>
    </citation>
    <scope>NUCLEOTIDE SEQUENCE [LARGE SCALE GENOMIC DNA]</scope>
    <source>
        <strain evidence="7 8">Cbfe23</strain>
    </source>
</reference>
<dbReference type="Gene3D" id="3.30.200.20">
    <property type="entry name" value="Phosphorylase Kinase, domain 1"/>
    <property type="match status" value="1"/>
</dbReference>
<name>A0A1L9BHD5_9BACT</name>
<sequence>MSRRGTLAAPRRPPAVRKEGMSSAYRLTGRIEAGELAELYDAVEESGGAGVVIKLFHPKTSDPRYATTLASTYSVLNPLRSEGIVHVLDVGFVRNRLVVVREAVEGSNLGVALQRLNTKEVLLPPGLALSLVIQLLESVERAHAEGIVHGALTPGNVLLSRSGVPHVCDFGALHALLAVPELKRAFVGRGRSAYRAPEVGRGGEPDVLSDVYSIGAIAYELLTLREAVMPEGGISTRRAGLPPPSRLDRRVHARLDPLILRALEPTPTRRFRSCAEFATALRGFLSNQGGLPGAEEQRRFMAELLPNPVSFGASGPVPFTEPFSLTPISGVSLAQVSADALDKSVVMRPSFSPALSDADTMDAPPAFEEYSGSFDNSPAPAPSEPVAHSAHAPSGHPTLDRTGSADTHIRERPLLHPAEVRSAEREDDTPSIVSKSPLGVSGDDAPTWVAPPGAAPIKSRRATATQGPPREGTRIGKNPRLRVVEDYSRPVARPDTDDLIETAPLRSRPALAPVRVAAPPPEPEPVLPAPTAPEMPAVIAERQRMLTEERNLLEDTWSRRRMLAVASAVALVGLACFALGVWKYSQPPPVDTDPKVDAVSGAVEQYLQGPPPPEEPSAPPSAVPTPAPEPPAASSLEPAPAASKANLAWITLEANRPARAYIDGVRVKRPLPLVHYPLKPGLREVTVETLRSPRQREVFQLRLERGEHKKVEQIFPAPRRR</sequence>
<organism evidence="7 8">
    <name type="scientific">Cystobacter ferrugineus</name>
    <dbReference type="NCBI Taxonomy" id="83449"/>
    <lineage>
        <taxon>Bacteria</taxon>
        <taxon>Pseudomonadati</taxon>
        <taxon>Myxococcota</taxon>
        <taxon>Myxococcia</taxon>
        <taxon>Myxococcales</taxon>
        <taxon>Cystobacterineae</taxon>
        <taxon>Archangiaceae</taxon>
        <taxon>Cystobacter</taxon>
    </lineage>
</organism>
<evidence type="ECO:0000313" key="7">
    <source>
        <dbReference type="EMBL" id="OJH41704.1"/>
    </source>
</evidence>
<dbReference type="GO" id="GO:0005524">
    <property type="term" value="F:ATP binding"/>
    <property type="evidence" value="ECO:0007669"/>
    <property type="project" value="UniProtKB-KW"/>
</dbReference>
<keyword evidence="8" id="KW-1185">Reference proteome</keyword>
<dbReference type="PANTHER" id="PTHR43289:SF6">
    <property type="entry name" value="SERINE_THREONINE-PROTEIN KINASE NEKL-3"/>
    <property type="match status" value="1"/>
</dbReference>
<feature type="compositionally biased region" description="Basic and acidic residues" evidence="5">
    <location>
        <begin position="407"/>
        <end position="424"/>
    </location>
</feature>
<proteinExistence type="predicted"/>
<accession>A0A1L9BHD5</accession>
<evidence type="ECO:0000256" key="5">
    <source>
        <dbReference type="SAM" id="MobiDB-lite"/>
    </source>
</evidence>
<dbReference type="Proteomes" id="UP000182229">
    <property type="component" value="Unassembled WGS sequence"/>
</dbReference>
<dbReference type="InterPro" id="IPR000719">
    <property type="entry name" value="Prot_kinase_dom"/>
</dbReference>
<keyword evidence="4" id="KW-0067">ATP-binding</keyword>
<feature type="region of interest" description="Disordered" evidence="5">
    <location>
        <begin position="605"/>
        <end position="638"/>
    </location>
</feature>
<feature type="region of interest" description="Disordered" evidence="5">
    <location>
        <begin position="1"/>
        <end position="20"/>
    </location>
</feature>
<dbReference type="PANTHER" id="PTHR43289">
    <property type="entry name" value="MITOGEN-ACTIVATED PROTEIN KINASE KINASE KINASE 20-RELATED"/>
    <property type="match status" value="1"/>
</dbReference>
<dbReference type="PROSITE" id="PS50011">
    <property type="entry name" value="PROTEIN_KINASE_DOM"/>
    <property type="match status" value="1"/>
</dbReference>
<dbReference type="InterPro" id="IPR011009">
    <property type="entry name" value="Kinase-like_dom_sf"/>
</dbReference>
<evidence type="ECO:0000256" key="3">
    <source>
        <dbReference type="ARBA" id="ARBA00022777"/>
    </source>
</evidence>
<reference evidence="8" key="1">
    <citation type="submission" date="2016-11" db="EMBL/GenBank/DDBJ databases">
        <authorList>
            <person name="Shukria A."/>
            <person name="Stevens D.C."/>
        </authorList>
    </citation>
    <scope>NUCLEOTIDE SEQUENCE [LARGE SCALE GENOMIC DNA]</scope>
    <source>
        <strain evidence="8">Cbfe23</strain>
    </source>
</reference>
<dbReference type="CDD" id="cd14014">
    <property type="entry name" value="STKc_PknB_like"/>
    <property type="match status" value="1"/>
</dbReference>
<gene>
    <name evidence="7" type="ORF">BON30_00180</name>
</gene>
<feature type="compositionally biased region" description="Pro residues" evidence="5">
    <location>
        <begin position="609"/>
        <end position="631"/>
    </location>
</feature>
<keyword evidence="3" id="KW-0418">Kinase</keyword>
<dbReference type="AlphaFoldDB" id="A0A1L9BHD5"/>
<evidence type="ECO:0000256" key="4">
    <source>
        <dbReference type="ARBA" id="ARBA00022840"/>
    </source>
</evidence>
<dbReference type="GO" id="GO:0004674">
    <property type="term" value="F:protein serine/threonine kinase activity"/>
    <property type="evidence" value="ECO:0007669"/>
    <property type="project" value="TreeGrafter"/>
</dbReference>
<keyword evidence="1" id="KW-0808">Transferase</keyword>
<evidence type="ECO:0000256" key="1">
    <source>
        <dbReference type="ARBA" id="ARBA00022679"/>
    </source>
</evidence>
<evidence type="ECO:0000313" key="8">
    <source>
        <dbReference type="Proteomes" id="UP000182229"/>
    </source>
</evidence>
<dbReference type="SUPFAM" id="SSF56112">
    <property type="entry name" value="Protein kinase-like (PK-like)"/>
    <property type="match status" value="1"/>
</dbReference>
<feature type="domain" description="Protein kinase" evidence="6">
    <location>
        <begin position="25"/>
        <end position="285"/>
    </location>
</feature>
<evidence type="ECO:0000259" key="6">
    <source>
        <dbReference type="PROSITE" id="PS50011"/>
    </source>
</evidence>
<protein>
    <recommendedName>
        <fullName evidence="6">Protein kinase domain-containing protein</fullName>
    </recommendedName>
</protein>
<dbReference type="Gene3D" id="1.10.510.10">
    <property type="entry name" value="Transferase(Phosphotransferase) domain 1"/>
    <property type="match status" value="1"/>
</dbReference>
<dbReference type="EMBL" id="MPIN01000001">
    <property type="protein sequence ID" value="OJH41704.1"/>
    <property type="molecule type" value="Genomic_DNA"/>
</dbReference>
<feature type="region of interest" description="Disordered" evidence="5">
    <location>
        <begin position="353"/>
        <end position="476"/>
    </location>
</feature>
<evidence type="ECO:0000256" key="2">
    <source>
        <dbReference type="ARBA" id="ARBA00022741"/>
    </source>
</evidence>
<comment type="caution">
    <text evidence="7">The sequence shown here is derived from an EMBL/GenBank/DDBJ whole genome shotgun (WGS) entry which is preliminary data.</text>
</comment>